<evidence type="ECO:0000313" key="3">
    <source>
        <dbReference type="Proteomes" id="UP000183063"/>
    </source>
</evidence>
<evidence type="ECO:0000313" key="2">
    <source>
        <dbReference type="EMBL" id="SEO16226.1"/>
    </source>
</evidence>
<evidence type="ECO:0008006" key="5">
    <source>
        <dbReference type="Google" id="ProtNLM"/>
    </source>
</evidence>
<dbReference type="EMBL" id="FOCV01000012">
    <property type="protein sequence ID" value="SEO16226.1"/>
    <property type="molecule type" value="Genomic_DNA"/>
</dbReference>
<dbReference type="Proteomes" id="UP000198939">
    <property type="component" value="Unassembled WGS sequence"/>
</dbReference>
<gene>
    <name evidence="1" type="ORF">RTCCBAU85039_3082</name>
    <name evidence="2" type="ORF">SAMN05216228_1012162</name>
</gene>
<dbReference type="OrthoDB" id="9815695at2"/>
<reference evidence="2 4" key="2">
    <citation type="submission" date="2016-10" db="EMBL/GenBank/DDBJ databases">
        <authorList>
            <person name="Varghese N."/>
            <person name="Submissions S."/>
        </authorList>
    </citation>
    <scope>NUCLEOTIDE SEQUENCE [LARGE SCALE GENOMIC DNA]</scope>
    <source>
        <strain evidence="2 4">CGMCC 1.7071</strain>
    </source>
</reference>
<evidence type="ECO:0000313" key="4">
    <source>
        <dbReference type="Proteomes" id="UP000198939"/>
    </source>
</evidence>
<proteinExistence type="predicted"/>
<dbReference type="STRING" id="501024.RTCCBAU85039_3082"/>
<dbReference type="RefSeq" id="WP_037117850.1">
    <property type="nucleotide sequence ID" value="NZ_FNXB01000015.1"/>
</dbReference>
<accession>A0A1H8MGE6</accession>
<reference evidence="1" key="3">
    <citation type="submission" date="2016-10" db="EMBL/GenBank/DDBJ databases">
        <authorList>
            <person name="de Groot N.N."/>
        </authorList>
    </citation>
    <scope>NUCLEOTIDE SEQUENCE [LARGE SCALE GENOMIC DNA]</scope>
    <source>
        <strain evidence="1">CCBAU85039</strain>
    </source>
</reference>
<dbReference type="InterPro" id="IPR021270">
    <property type="entry name" value="DUF2849"/>
</dbReference>
<organism evidence="1 3">
    <name type="scientific">Rhizobium tibeticum</name>
    <dbReference type="NCBI Taxonomy" id="501024"/>
    <lineage>
        <taxon>Bacteria</taxon>
        <taxon>Pseudomonadati</taxon>
        <taxon>Pseudomonadota</taxon>
        <taxon>Alphaproteobacteria</taxon>
        <taxon>Hyphomicrobiales</taxon>
        <taxon>Rhizobiaceae</taxon>
        <taxon>Rhizobium/Agrobacterium group</taxon>
        <taxon>Rhizobium</taxon>
    </lineage>
</organism>
<dbReference type="AlphaFoldDB" id="A0A1H8MGE6"/>
<dbReference type="Proteomes" id="UP000183063">
    <property type="component" value="Unassembled WGS sequence"/>
</dbReference>
<dbReference type="Pfam" id="PF11011">
    <property type="entry name" value="DUF2849"/>
    <property type="match status" value="1"/>
</dbReference>
<reference evidence="3" key="1">
    <citation type="submission" date="2016-10" db="EMBL/GenBank/DDBJ databases">
        <authorList>
            <person name="Wibberg D."/>
        </authorList>
    </citation>
    <scope>NUCLEOTIDE SEQUENCE [LARGE SCALE GENOMIC DNA]</scope>
</reference>
<protein>
    <recommendedName>
        <fullName evidence="5">Nitrite reductase</fullName>
    </recommendedName>
</protein>
<keyword evidence="4" id="KW-1185">Reference proteome</keyword>
<evidence type="ECO:0000313" key="1">
    <source>
        <dbReference type="EMBL" id="SEH92219.1"/>
    </source>
</evidence>
<name>A0A1H8MGE6_9HYPH</name>
<dbReference type="EMBL" id="FNXB01000015">
    <property type="protein sequence ID" value="SEH92219.1"/>
    <property type="molecule type" value="Genomic_DNA"/>
</dbReference>
<sequence length="104" mass="11302">MVDKVLTANRLTDGVAVWLNANGEWVTSLQDALVARHAEAVAALEAIGKKSYADNEVVDVAVVEVQETNGVLWPLRLRERIRAQGPTMEYAPGYKPADPAFIAV</sequence>